<organism evidence="2 3">
    <name type="scientific">Nicrophorus vespilloides</name>
    <name type="common">Boreal carrion beetle</name>
    <dbReference type="NCBI Taxonomy" id="110193"/>
    <lineage>
        <taxon>Eukaryota</taxon>
        <taxon>Metazoa</taxon>
        <taxon>Ecdysozoa</taxon>
        <taxon>Arthropoda</taxon>
        <taxon>Hexapoda</taxon>
        <taxon>Insecta</taxon>
        <taxon>Pterygota</taxon>
        <taxon>Neoptera</taxon>
        <taxon>Endopterygota</taxon>
        <taxon>Coleoptera</taxon>
        <taxon>Polyphaga</taxon>
        <taxon>Staphyliniformia</taxon>
        <taxon>Silphidae</taxon>
        <taxon>Nicrophorinae</taxon>
        <taxon>Nicrophorus</taxon>
    </lineage>
</organism>
<accession>A0ABM1MP70</accession>
<reference evidence="3" key="1">
    <citation type="submission" date="2025-08" db="UniProtKB">
        <authorList>
            <consortium name="RefSeq"/>
        </authorList>
    </citation>
    <scope>IDENTIFICATION</scope>
    <source>
        <tissue evidence="3">Whole Larva</tissue>
    </source>
</reference>
<evidence type="ECO:0000256" key="1">
    <source>
        <dbReference type="SAM" id="Coils"/>
    </source>
</evidence>
<feature type="coiled-coil region" evidence="1">
    <location>
        <begin position="133"/>
        <end position="200"/>
    </location>
</feature>
<evidence type="ECO:0000313" key="2">
    <source>
        <dbReference type="Proteomes" id="UP000695000"/>
    </source>
</evidence>
<dbReference type="GeneID" id="108562513"/>
<dbReference type="RefSeq" id="XP_017776370.1">
    <property type="nucleotide sequence ID" value="XM_017920881.1"/>
</dbReference>
<proteinExistence type="predicted"/>
<keyword evidence="2" id="KW-1185">Reference proteome</keyword>
<name>A0ABM1MP70_NICVS</name>
<sequence>MKRYNNFQGSTEKKIKVDESYEELWGSDPDIDDIDGCFLQATQICENEDKQNMSQLNNTANTYDDFAQNIKEGTSNDARPYSQLSSTKILNDTVTASTSKKTHNDTAIASTSKKIHIDTAVASTSNFYRSNHANVLDKKVKELQAMYESKEGEVTILRNQIKQTTHLLNTNHARKEQELLDKLNSSKVDLKRVTEELQLKTLEIFNVKRKIENLTRLSSMDANSREKLLSKSVNDLNLESISITTNPLQKTISSSICNIPTKNVYEFTCILKDPNVTDDALLSCKAIHAEKYEEIFNNIGMVLYATTDDLKSKKLKPCIIKLYEFTLEILLKFQDHLVQFEKCIQCETIRKMDLYYLMDTHNLLKGNTCITDPNEWFGGECGIRCRQLLALLSEILIYNTDLTNLITRQQTMEVDDADDDGFLNVILESLKIIGKIRKTNEHSGFLAGVCCLLEKLCQKLEGPDYCSLINEKMCNMTKEIVFARPNSVTMFYLSRVLKDASLHKEFVESLCLKPTQDNLITKKNRGIILFQNNSCILEVFSLIYKDTLAHDDCLNIEINLEKHLNVLKFISNILASNASWTYYQENTHYNCLFELNKLSIVLIHFAFNIYENCEGDLLEEFVRICVKILHELNFKSYEFIERDVKICAQYKLIKDRLITLQTKIKFRDFDDKCLQTLSFVSTEEIPPVDKSQLENLDLW</sequence>
<protein>
    <submittedName>
        <fullName evidence="3">Uncharacterized protein LOC108562513</fullName>
    </submittedName>
</protein>
<evidence type="ECO:0000313" key="3">
    <source>
        <dbReference type="RefSeq" id="XP_017776370.1"/>
    </source>
</evidence>
<keyword evidence="1" id="KW-0175">Coiled coil</keyword>
<gene>
    <name evidence="3" type="primary">LOC108562513</name>
</gene>
<dbReference type="Proteomes" id="UP000695000">
    <property type="component" value="Unplaced"/>
</dbReference>